<dbReference type="InterPro" id="IPR051121">
    <property type="entry name" value="FAH"/>
</dbReference>
<name>A0A0B1Q2H9_9HYPH</name>
<dbReference type="SUPFAM" id="SSF56529">
    <property type="entry name" value="FAH"/>
    <property type="match status" value="1"/>
</dbReference>
<dbReference type="STRING" id="370622.LA66_20120"/>
<dbReference type="RefSeq" id="WP_039196086.1">
    <property type="nucleotide sequence ID" value="NZ_JAQRFV010000002.1"/>
</dbReference>
<dbReference type="InterPro" id="IPR036663">
    <property type="entry name" value="Fumarylacetoacetase_C_sf"/>
</dbReference>
<dbReference type="EMBL" id="JRFJ01000009">
    <property type="protein sequence ID" value="KHJ53015.1"/>
    <property type="molecule type" value="Genomic_DNA"/>
</dbReference>
<dbReference type="GO" id="GO:0046872">
    <property type="term" value="F:metal ion binding"/>
    <property type="evidence" value="ECO:0007669"/>
    <property type="project" value="UniProtKB-KW"/>
</dbReference>
<dbReference type="PANTHER" id="PTHR42796:SF4">
    <property type="entry name" value="FUMARYLACETOACETATE HYDROLASE DOMAIN-CONTAINING PROTEIN 2A"/>
    <property type="match status" value="1"/>
</dbReference>
<accession>A0A0B1Q2H9</accession>
<evidence type="ECO:0000259" key="3">
    <source>
        <dbReference type="Pfam" id="PF01557"/>
    </source>
</evidence>
<evidence type="ECO:0000256" key="2">
    <source>
        <dbReference type="ARBA" id="ARBA00022723"/>
    </source>
</evidence>
<evidence type="ECO:0000313" key="4">
    <source>
        <dbReference type="EMBL" id="KHJ53015.1"/>
    </source>
</evidence>
<comment type="caution">
    <text evidence="4">The sequence shown here is derived from an EMBL/GenBank/DDBJ whole genome shotgun (WGS) entry which is preliminary data.</text>
</comment>
<protein>
    <recommendedName>
        <fullName evidence="3">Fumarylacetoacetase-like C-terminal domain-containing protein</fullName>
    </recommendedName>
</protein>
<dbReference type="Gene3D" id="3.90.850.10">
    <property type="entry name" value="Fumarylacetoacetase-like, C-terminal domain"/>
    <property type="match status" value="1"/>
</dbReference>
<organism evidence="4 5">
    <name type="scientific">Aureimonas altamirensis</name>
    <dbReference type="NCBI Taxonomy" id="370622"/>
    <lineage>
        <taxon>Bacteria</taxon>
        <taxon>Pseudomonadati</taxon>
        <taxon>Pseudomonadota</taxon>
        <taxon>Alphaproteobacteria</taxon>
        <taxon>Hyphomicrobiales</taxon>
        <taxon>Aurantimonadaceae</taxon>
        <taxon>Aureimonas</taxon>
    </lineage>
</organism>
<comment type="similarity">
    <text evidence="1">Belongs to the FAH family.</text>
</comment>
<dbReference type="GO" id="GO:0019752">
    <property type="term" value="P:carboxylic acid metabolic process"/>
    <property type="evidence" value="ECO:0007669"/>
    <property type="project" value="UniProtKB-ARBA"/>
</dbReference>
<dbReference type="Pfam" id="PF01557">
    <property type="entry name" value="FAA_hydrolase"/>
    <property type="match status" value="1"/>
</dbReference>
<dbReference type="PANTHER" id="PTHR42796">
    <property type="entry name" value="FUMARYLACETOACETATE HYDROLASE DOMAIN-CONTAINING PROTEIN 2A-RELATED"/>
    <property type="match status" value="1"/>
</dbReference>
<feature type="domain" description="Fumarylacetoacetase-like C-terminal" evidence="3">
    <location>
        <begin position="74"/>
        <end position="278"/>
    </location>
</feature>
<dbReference type="AlphaFoldDB" id="A0A0B1Q2H9"/>
<keyword evidence="2" id="KW-0479">Metal-binding</keyword>
<dbReference type="FunFam" id="3.90.850.10:FF:000002">
    <property type="entry name" value="2-hydroxyhepta-2,4-diene-1,7-dioate isomerase"/>
    <property type="match status" value="1"/>
</dbReference>
<gene>
    <name evidence="4" type="ORF">LA66_20120</name>
</gene>
<dbReference type="OrthoDB" id="5197601at2"/>
<evidence type="ECO:0000256" key="1">
    <source>
        <dbReference type="ARBA" id="ARBA00010211"/>
    </source>
</evidence>
<sequence>MKLVRFGPAGQEKPGILGDDGVIRDVSSIVTDFTPDNLSDAALDKLRAADLASLPAAPEGARLGAVVPRAGNFLCIGLNYVDHAHESNLPIPEEPIVFNKSPSSLSGPFDPVVVPAGSEKTDWEVEIAVVIGKDAYNVSEAEALSHVAGYTICNDVSERAWQIERGGQWTKGKSAPTFGPLGPWLVTRDEISDPQKLDMWLDVDGQRMQTGNTSTMIFTIAHIIAYLSKFMKLEAGDVITTGTPPGVGMGKKPPRYLKAGETVALGIEGLGRQEQAVVAYNG</sequence>
<reference evidence="4 5" key="1">
    <citation type="submission" date="2014-09" db="EMBL/GenBank/DDBJ databases">
        <title>Isolation and characterization of Aurantimonas altamirensis ON-56566 from clinical sample following a dog bite.</title>
        <authorList>
            <person name="Eshaghi A."/>
            <person name="Li A."/>
            <person name="Shahinas D."/>
            <person name="Bahn P."/>
            <person name="Kus J.V."/>
            <person name="Patel S.N."/>
        </authorList>
    </citation>
    <scope>NUCLEOTIDE SEQUENCE [LARGE SCALE GENOMIC DNA]</scope>
    <source>
        <strain evidence="4 5">ON-56566</strain>
    </source>
</reference>
<proteinExistence type="inferred from homology"/>
<evidence type="ECO:0000313" key="5">
    <source>
        <dbReference type="Proteomes" id="UP000030826"/>
    </source>
</evidence>
<dbReference type="GO" id="GO:0016853">
    <property type="term" value="F:isomerase activity"/>
    <property type="evidence" value="ECO:0007669"/>
    <property type="project" value="UniProtKB-ARBA"/>
</dbReference>
<dbReference type="InterPro" id="IPR011234">
    <property type="entry name" value="Fumarylacetoacetase-like_C"/>
</dbReference>
<dbReference type="Proteomes" id="UP000030826">
    <property type="component" value="Unassembled WGS sequence"/>
</dbReference>